<dbReference type="Pfam" id="PF08811">
    <property type="entry name" value="DUF1800"/>
    <property type="match status" value="1"/>
</dbReference>
<dbReference type="Proteomes" id="UP000639274">
    <property type="component" value="Chromosome"/>
</dbReference>
<evidence type="ECO:0000313" key="1">
    <source>
        <dbReference type="EMBL" id="QSX78135.1"/>
    </source>
</evidence>
<gene>
    <name evidence="1" type="ORF">I8J32_015785</name>
</gene>
<dbReference type="AlphaFoldDB" id="A0A974Y0E7"/>
<name>A0A974Y0E7_9GAMM</name>
<dbReference type="InterPro" id="IPR014917">
    <property type="entry name" value="DUF1800"/>
</dbReference>
<dbReference type="KEGG" id="lsf:I8J32_015785"/>
<organism evidence="1 2">
    <name type="scientific">Agrilutibacter solisilvae</name>
    <dbReference type="NCBI Taxonomy" id="2763317"/>
    <lineage>
        <taxon>Bacteria</taxon>
        <taxon>Pseudomonadati</taxon>
        <taxon>Pseudomonadota</taxon>
        <taxon>Gammaproteobacteria</taxon>
        <taxon>Lysobacterales</taxon>
        <taxon>Lysobacteraceae</taxon>
        <taxon>Agrilutibacter</taxon>
    </lineage>
</organism>
<sequence>MRPAVEVQRASFVRAVHSQRQLRELAVNFWHDHFNVTATEGEAGPVYVHFDRDVLRQHAFGNFRAMLEAVARSTSMLYYLDNADNTRAGPNENFARELLELHTMGAEHYLGFTDPFDIPPCPEDPTFPSGYCDIDVYETAAAFTGWTVKDGHWEFPSENDGNFVYRQAWHDAGPKFVLGKLLNPEQPAMKDGRDVLDRLAAHPYVARFICTKLVRRFVNDTPDPSLVTSAAAIFRQHWQSADQIERVLRHILTTGAVMNSWGYKRRRPFEAMVAAMRAMGCDWTLRLGHDKSNEFMWRMGYTGHLPYEWPAPNGYPDIASAWSGSNSQAMTWKMLNWLTETSDTGTPLAPILAVTRANVASWTANNLVDYWCGRLLGRLPTPARRQALVAFMAQNGAAASYVIEDTDAWNGNDLKRHYNHQRLRSMVSLILMSPEFLGL</sequence>
<protein>
    <submittedName>
        <fullName evidence="1">DUF1800 domain-containing protein</fullName>
    </submittedName>
</protein>
<evidence type="ECO:0000313" key="2">
    <source>
        <dbReference type="Proteomes" id="UP000639274"/>
    </source>
</evidence>
<proteinExistence type="predicted"/>
<dbReference type="EMBL" id="CP071518">
    <property type="protein sequence ID" value="QSX78135.1"/>
    <property type="molecule type" value="Genomic_DNA"/>
</dbReference>
<reference evidence="1 2" key="1">
    <citation type="submission" date="2021-03" db="EMBL/GenBank/DDBJ databases">
        <title>Lysobacter sp. nov. isolated from soil of gangwondo yeongwol, south Korea.</title>
        <authorList>
            <person name="Kim K.R."/>
            <person name="Kim K.H."/>
            <person name="Jeon C.O."/>
        </authorList>
    </citation>
    <scope>NUCLEOTIDE SEQUENCE [LARGE SCALE GENOMIC DNA]</scope>
    <source>
        <strain evidence="1 2">R19</strain>
    </source>
</reference>
<keyword evidence="2" id="KW-1185">Reference proteome</keyword>
<dbReference type="RefSeq" id="WP_207526673.1">
    <property type="nucleotide sequence ID" value="NZ_CP071518.1"/>
</dbReference>
<accession>A0A974Y0E7</accession>